<comment type="caution">
    <text evidence="1">The sequence shown here is derived from an EMBL/GenBank/DDBJ whole genome shotgun (WGS) entry which is preliminary data.</text>
</comment>
<gene>
    <name evidence="1" type="ORF">HNR23_004085</name>
</gene>
<reference evidence="1 2" key="1">
    <citation type="submission" date="2020-08" db="EMBL/GenBank/DDBJ databases">
        <title>Sequencing the genomes of 1000 actinobacteria strains.</title>
        <authorList>
            <person name="Klenk H.-P."/>
        </authorList>
    </citation>
    <scope>NUCLEOTIDE SEQUENCE [LARGE SCALE GENOMIC DNA]</scope>
    <source>
        <strain evidence="1 2">DSM 46659</strain>
    </source>
</reference>
<dbReference type="EMBL" id="JACHDS010000001">
    <property type="protein sequence ID" value="MBB6174025.1"/>
    <property type="molecule type" value="Genomic_DNA"/>
</dbReference>
<evidence type="ECO:0000313" key="1">
    <source>
        <dbReference type="EMBL" id="MBB6174025.1"/>
    </source>
</evidence>
<name>A0A7W9YKU5_9ACTN</name>
<evidence type="ECO:0000313" key="2">
    <source>
        <dbReference type="Proteomes" id="UP000546642"/>
    </source>
</evidence>
<dbReference type="Proteomes" id="UP000546642">
    <property type="component" value="Unassembled WGS sequence"/>
</dbReference>
<keyword evidence="2" id="KW-1185">Reference proteome</keyword>
<proteinExistence type="predicted"/>
<accession>A0A7W9YKU5</accession>
<dbReference type="AlphaFoldDB" id="A0A7W9YKU5"/>
<organism evidence="1 2">
    <name type="scientific">Nocardiopsis mwathae</name>
    <dbReference type="NCBI Taxonomy" id="1472723"/>
    <lineage>
        <taxon>Bacteria</taxon>
        <taxon>Bacillati</taxon>
        <taxon>Actinomycetota</taxon>
        <taxon>Actinomycetes</taxon>
        <taxon>Streptosporangiales</taxon>
        <taxon>Nocardiopsidaceae</taxon>
        <taxon>Nocardiopsis</taxon>
    </lineage>
</organism>
<sequence length="157" mass="17784">MPLAADLFSLRGLRNLGPALREWQRDWQEVVAPRIPEQIEAHAGDVRPLGYVTMQPIVRVDRPLVSYQRWLERIPLVYDRCVLGNDPPSAAADNEIATIRNYRSLMPLAHDARKPMFDLRPADGAMGSTLSYVQTCRSEFEELTRKIDARLAAVATE</sequence>
<protein>
    <submittedName>
        <fullName evidence="1">Uncharacterized protein</fullName>
    </submittedName>
</protein>